<organism evidence="1 2">
    <name type="scientific">Aegilops tauschii subsp. strangulata</name>
    <name type="common">Goatgrass</name>
    <dbReference type="NCBI Taxonomy" id="200361"/>
    <lineage>
        <taxon>Eukaryota</taxon>
        <taxon>Viridiplantae</taxon>
        <taxon>Streptophyta</taxon>
        <taxon>Embryophyta</taxon>
        <taxon>Tracheophyta</taxon>
        <taxon>Spermatophyta</taxon>
        <taxon>Magnoliopsida</taxon>
        <taxon>Liliopsida</taxon>
        <taxon>Poales</taxon>
        <taxon>Poaceae</taxon>
        <taxon>BOP clade</taxon>
        <taxon>Pooideae</taxon>
        <taxon>Triticodae</taxon>
        <taxon>Triticeae</taxon>
        <taxon>Triticinae</taxon>
        <taxon>Aegilops</taxon>
    </lineage>
</organism>
<dbReference type="Gramene" id="AET2Gv20490400.26">
    <property type="protein sequence ID" value="AET2Gv20490400.26"/>
    <property type="gene ID" value="AET2Gv20490400"/>
</dbReference>
<reference evidence="1" key="4">
    <citation type="submission" date="2019-03" db="UniProtKB">
        <authorList>
            <consortium name="EnsemblPlants"/>
        </authorList>
    </citation>
    <scope>IDENTIFICATION</scope>
</reference>
<sequence>AAAAARAQEKSDEELARMIQAEEEALLLQQYSIQSDGGEVFRERVEPYMRQVLKVCNWNTFHLQSIP</sequence>
<dbReference type="Proteomes" id="UP000015105">
    <property type="component" value="Chromosome 2D"/>
</dbReference>
<dbReference type="EnsemblPlants" id="AET2Gv20490400.26">
    <property type="protein sequence ID" value="AET2Gv20490400.26"/>
    <property type="gene ID" value="AET2Gv20490400"/>
</dbReference>
<name>A0A453BG04_AEGTS</name>
<accession>A0A453BG04</accession>
<proteinExistence type="predicted"/>
<reference evidence="1" key="3">
    <citation type="journal article" date="2017" name="Nature">
        <title>Genome sequence of the progenitor of the wheat D genome Aegilops tauschii.</title>
        <authorList>
            <person name="Luo M.C."/>
            <person name="Gu Y.Q."/>
            <person name="Puiu D."/>
            <person name="Wang H."/>
            <person name="Twardziok S.O."/>
            <person name="Deal K.R."/>
            <person name="Huo N."/>
            <person name="Zhu T."/>
            <person name="Wang L."/>
            <person name="Wang Y."/>
            <person name="McGuire P.E."/>
            <person name="Liu S."/>
            <person name="Long H."/>
            <person name="Ramasamy R.K."/>
            <person name="Rodriguez J.C."/>
            <person name="Van S.L."/>
            <person name="Yuan L."/>
            <person name="Wang Z."/>
            <person name="Xia Z."/>
            <person name="Xiao L."/>
            <person name="Anderson O.D."/>
            <person name="Ouyang S."/>
            <person name="Liang Y."/>
            <person name="Zimin A.V."/>
            <person name="Pertea G."/>
            <person name="Qi P."/>
            <person name="Bennetzen J.L."/>
            <person name="Dai X."/>
            <person name="Dawson M.W."/>
            <person name="Muller H.G."/>
            <person name="Kugler K."/>
            <person name="Rivarola-Duarte L."/>
            <person name="Spannagl M."/>
            <person name="Mayer K.F.X."/>
            <person name="Lu F.H."/>
            <person name="Bevan M.W."/>
            <person name="Leroy P."/>
            <person name="Li P."/>
            <person name="You F.M."/>
            <person name="Sun Q."/>
            <person name="Liu Z."/>
            <person name="Lyons E."/>
            <person name="Wicker T."/>
            <person name="Salzberg S.L."/>
            <person name="Devos K.M."/>
            <person name="Dvorak J."/>
        </authorList>
    </citation>
    <scope>NUCLEOTIDE SEQUENCE [LARGE SCALE GENOMIC DNA]</scope>
    <source>
        <strain evidence="1">cv. AL8/78</strain>
    </source>
</reference>
<protein>
    <submittedName>
        <fullName evidence="1">Uncharacterized protein</fullName>
    </submittedName>
</protein>
<reference evidence="2" key="1">
    <citation type="journal article" date="2014" name="Science">
        <title>Ancient hybridizations among the ancestral genomes of bread wheat.</title>
        <authorList>
            <consortium name="International Wheat Genome Sequencing Consortium,"/>
            <person name="Marcussen T."/>
            <person name="Sandve S.R."/>
            <person name="Heier L."/>
            <person name="Spannagl M."/>
            <person name="Pfeifer M."/>
            <person name="Jakobsen K.S."/>
            <person name="Wulff B.B."/>
            <person name="Steuernagel B."/>
            <person name="Mayer K.F."/>
            <person name="Olsen O.A."/>
        </authorList>
    </citation>
    <scope>NUCLEOTIDE SEQUENCE [LARGE SCALE GENOMIC DNA]</scope>
    <source>
        <strain evidence="2">cv. AL8/78</strain>
    </source>
</reference>
<dbReference type="AlphaFoldDB" id="A0A453BG04"/>
<reference evidence="2" key="2">
    <citation type="journal article" date="2017" name="Nat. Plants">
        <title>The Aegilops tauschii genome reveals multiple impacts of transposons.</title>
        <authorList>
            <person name="Zhao G."/>
            <person name="Zou C."/>
            <person name="Li K."/>
            <person name="Wang K."/>
            <person name="Li T."/>
            <person name="Gao L."/>
            <person name="Zhang X."/>
            <person name="Wang H."/>
            <person name="Yang Z."/>
            <person name="Liu X."/>
            <person name="Jiang W."/>
            <person name="Mao L."/>
            <person name="Kong X."/>
            <person name="Jiao Y."/>
            <person name="Jia J."/>
        </authorList>
    </citation>
    <scope>NUCLEOTIDE SEQUENCE [LARGE SCALE GENOMIC DNA]</scope>
    <source>
        <strain evidence="2">cv. AL8/78</strain>
    </source>
</reference>
<evidence type="ECO:0000313" key="2">
    <source>
        <dbReference type="Proteomes" id="UP000015105"/>
    </source>
</evidence>
<keyword evidence="2" id="KW-1185">Reference proteome</keyword>
<evidence type="ECO:0000313" key="1">
    <source>
        <dbReference type="EnsemblPlants" id="AET2Gv20490400.26"/>
    </source>
</evidence>
<reference evidence="1" key="5">
    <citation type="journal article" date="2021" name="G3 (Bethesda)">
        <title>Aegilops tauschii genome assembly Aet v5.0 features greater sequence contiguity and improved annotation.</title>
        <authorList>
            <person name="Wang L."/>
            <person name="Zhu T."/>
            <person name="Rodriguez J.C."/>
            <person name="Deal K.R."/>
            <person name="Dubcovsky J."/>
            <person name="McGuire P.E."/>
            <person name="Lux T."/>
            <person name="Spannagl M."/>
            <person name="Mayer K.F.X."/>
            <person name="Baldrich P."/>
            <person name="Meyers B.C."/>
            <person name="Huo N."/>
            <person name="Gu Y.Q."/>
            <person name="Zhou H."/>
            <person name="Devos K.M."/>
            <person name="Bennetzen J.L."/>
            <person name="Unver T."/>
            <person name="Budak H."/>
            <person name="Gulick P.J."/>
            <person name="Galiba G."/>
            <person name="Kalapos B."/>
            <person name="Nelson D.R."/>
            <person name="Li P."/>
            <person name="You F.M."/>
            <person name="Luo M.C."/>
            <person name="Dvorak J."/>
        </authorList>
    </citation>
    <scope>NUCLEOTIDE SEQUENCE [LARGE SCALE GENOMIC DNA]</scope>
    <source>
        <strain evidence="1">cv. AL8/78</strain>
    </source>
</reference>